<evidence type="ECO:0000256" key="1">
    <source>
        <dbReference type="ARBA" id="ARBA00022801"/>
    </source>
</evidence>
<dbReference type="InterPro" id="IPR003801">
    <property type="entry name" value="GTP_cyclohydrolase_FolE2/MptA"/>
</dbReference>
<comment type="function">
    <text evidence="2">Converts GTP to 7,8-dihydroneopterin triphosphate.</text>
</comment>
<dbReference type="Proteomes" id="UP000885690">
    <property type="component" value="Unassembled WGS sequence"/>
</dbReference>
<dbReference type="PANTHER" id="PTHR36445:SF1">
    <property type="entry name" value="GTP CYCLOHYDROLASE MPTA"/>
    <property type="match status" value="1"/>
</dbReference>
<dbReference type="InterPro" id="IPR022838">
    <property type="entry name" value="GTP_cyclohydrolase_FolE2"/>
</dbReference>
<evidence type="ECO:0000313" key="3">
    <source>
        <dbReference type="EMBL" id="HDD52733.1"/>
    </source>
</evidence>
<protein>
    <recommendedName>
        <fullName evidence="2">GTP cyclohydrolase FolE2</fullName>
        <ecNumber evidence="2">3.5.4.16</ecNumber>
    </recommendedName>
</protein>
<sequence>MSISPLPIFGAVHLAARCYGKGPTRGTCSTSLDSTLGGTVRDLQSERDHRHLEIDRVGVRGLRYPITVLDRAHREQPTVASINLFISLPHHFRGTHMSRFVEILNEYRWRIHVARVREILGKMKERIPALAAHVEISFPYFVEKEAPVSGEKSVMGYDCHLLATLDAQNNYDLRVGVEVPITSVCPCSKEISDRGAHGQRGIVRVFVRFKRMVWLEELIETAESCGSSRIYPLLKREDEKFVTEEAYDNPVFVEDVVREMALKLQADERITWFSVEVETQESIHQHNAYASIVRERREGEWVAPDGSFS</sequence>
<dbReference type="NCBIfam" id="NF010200">
    <property type="entry name" value="PRK13674.1-1"/>
    <property type="match status" value="1"/>
</dbReference>
<dbReference type="UniPathway" id="UPA00848">
    <property type="reaction ID" value="UER00151"/>
</dbReference>
<dbReference type="GO" id="GO:0046654">
    <property type="term" value="P:tetrahydrofolate biosynthetic process"/>
    <property type="evidence" value="ECO:0007669"/>
    <property type="project" value="UniProtKB-UniRule"/>
</dbReference>
<comment type="catalytic activity">
    <reaction evidence="2">
        <text>GTP + H2O = 7,8-dihydroneopterin 3'-triphosphate + formate + H(+)</text>
        <dbReference type="Rhea" id="RHEA:17473"/>
        <dbReference type="ChEBI" id="CHEBI:15377"/>
        <dbReference type="ChEBI" id="CHEBI:15378"/>
        <dbReference type="ChEBI" id="CHEBI:15740"/>
        <dbReference type="ChEBI" id="CHEBI:37565"/>
        <dbReference type="ChEBI" id="CHEBI:58462"/>
        <dbReference type="EC" id="3.5.4.16"/>
    </reaction>
</comment>
<gene>
    <name evidence="2" type="primary">folE2</name>
    <name evidence="3" type="ORF">ENF32_01525</name>
</gene>
<evidence type="ECO:0000256" key="2">
    <source>
        <dbReference type="HAMAP-Rule" id="MF_01527"/>
    </source>
</evidence>
<dbReference type="Gene3D" id="3.10.270.10">
    <property type="entry name" value="Urate Oxidase"/>
    <property type="match status" value="1"/>
</dbReference>
<accession>A0A7C0U6F7</accession>
<dbReference type="PANTHER" id="PTHR36445">
    <property type="entry name" value="GTP CYCLOHYDROLASE MPTA"/>
    <property type="match status" value="1"/>
</dbReference>
<dbReference type="EC" id="3.5.4.16" evidence="2"/>
<dbReference type="GO" id="GO:0003934">
    <property type="term" value="F:GTP cyclohydrolase I activity"/>
    <property type="evidence" value="ECO:0007669"/>
    <property type="project" value="UniProtKB-UniRule"/>
</dbReference>
<dbReference type="Pfam" id="PF02649">
    <property type="entry name" value="GCHY-1"/>
    <property type="match status" value="1"/>
</dbReference>
<organism evidence="3">
    <name type="scientific">Thermosulfidibacter takaii</name>
    <dbReference type="NCBI Taxonomy" id="412593"/>
    <lineage>
        <taxon>Bacteria</taxon>
        <taxon>Pseudomonadati</taxon>
        <taxon>Thermosulfidibacterota</taxon>
        <taxon>Thermosulfidibacteria</taxon>
        <taxon>Thermosulfidibacterales</taxon>
        <taxon>Thermosulfidibacteraceae</taxon>
    </lineage>
</organism>
<reference evidence="3" key="1">
    <citation type="journal article" date="2020" name="mSystems">
        <title>Genome- and Community-Level Interaction Insights into Carbon Utilization and Element Cycling Functions of Hydrothermarchaeota in Hydrothermal Sediment.</title>
        <authorList>
            <person name="Zhou Z."/>
            <person name="Liu Y."/>
            <person name="Xu W."/>
            <person name="Pan J."/>
            <person name="Luo Z.H."/>
            <person name="Li M."/>
        </authorList>
    </citation>
    <scope>NUCLEOTIDE SEQUENCE [LARGE SCALE GENOMIC DNA]</scope>
    <source>
        <strain evidence="3">HyVt-115</strain>
    </source>
</reference>
<feature type="site" description="May be catalytically important" evidence="2">
    <location>
        <position position="185"/>
    </location>
</feature>
<keyword evidence="1 2" id="KW-0378">Hydrolase</keyword>
<dbReference type="HAMAP" id="MF_01527_B">
    <property type="entry name" value="GTP_cyclohydrol_B"/>
    <property type="match status" value="1"/>
</dbReference>
<comment type="similarity">
    <text evidence="2">Belongs to the GTP cyclohydrolase IV family.</text>
</comment>
<comment type="caution">
    <text evidence="3">The sequence shown here is derived from an EMBL/GenBank/DDBJ whole genome shotgun (WGS) entry which is preliminary data.</text>
</comment>
<proteinExistence type="inferred from homology"/>
<comment type="pathway">
    <text evidence="2">Cofactor biosynthesis; 7,8-dihydroneopterin triphosphate biosynthesis; 7,8-dihydroneopterin triphosphate from GTP: step 1/1.</text>
</comment>
<dbReference type="EMBL" id="DQWS01000057">
    <property type="protein sequence ID" value="HDD52733.1"/>
    <property type="molecule type" value="Genomic_DNA"/>
</dbReference>
<name>A0A7C0U6F7_9BACT</name>
<dbReference type="AlphaFoldDB" id="A0A7C0U6F7"/>